<organism evidence="1 2">
    <name type="scientific">Dendrobium thyrsiflorum</name>
    <name type="common">Pinecone-like raceme dendrobium</name>
    <name type="synonym">Orchid</name>
    <dbReference type="NCBI Taxonomy" id="117978"/>
    <lineage>
        <taxon>Eukaryota</taxon>
        <taxon>Viridiplantae</taxon>
        <taxon>Streptophyta</taxon>
        <taxon>Embryophyta</taxon>
        <taxon>Tracheophyta</taxon>
        <taxon>Spermatophyta</taxon>
        <taxon>Magnoliopsida</taxon>
        <taxon>Liliopsida</taxon>
        <taxon>Asparagales</taxon>
        <taxon>Orchidaceae</taxon>
        <taxon>Epidendroideae</taxon>
        <taxon>Malaxideae</taxon>
        <taxon>Dendrobiinae</taxon>
        <taxon>Dendrobium</taxon>
    </lineage>
</organism>
<dbReference type="Gene3D" id="1.10.10.60">
    <property type="entry name" value="Homeodomain-like"/>
    <property type="match status" value="1"/>
</dbReference>
<protein>
    <submittedName>
        <fullName evidence="1">Uncharacterized protein</fullName>
    </submittedName>
</protein>
<dbReference type="Proteomes" id="UP001552299">
    <property type="component" value="Unassembled WGS sequence"/>
</dbReference>
<dbReference type="InterPro" id="IPR022228">
    <property type="entry name" value="DUF3755"/>
</dbReference>
<sequence length="297" mass="33260">MAGNSHTGFVNDFDPSSDYNFRMLSFQTDVMNSTAEMNSGVMCSSSGNNNAVGSFPSGSPDIFGNSSATFNAGTSFGSGHQEWVRGIKHDIRLAVDWTYEEQNMLNEGLIRYAGEGHIMKYIKIAALLPNKSARDVALRIRWLVKHEIAKRNKLEEHCAGKRIRERKEKMMHSHLSRNVHPVPPNVNSFSPMTRLADSKKMISIEVTSWDGSMQQLMVETNQILGRIATNLDLMKLNENIDLFCHTRNNILSILSSMTSMPGIMRQMPRLPISVNDELLCSIFPPSNQTYMCGSHGD</sequence>
<reference evidence="1 2" key="1">
    <citation type="journal article" date="2024" name="Plant Biotechnol. J.">
        <title>Dendrobium thyrsiflorum genome and its molecular insights into genes involved in important horticultural traits.</title>
        <authorList>
            <person name="Chen B."/>
            <person name="Wang J.Y."/>
            <person name="Zheng P.J."/>
            <person name="Li K.L."/>
            <person name="Liang Y.M."/>
            <person name="Chen X.F."/>
            <person name="Zhang C."/>
            <person name="Zhao X."/>
            <person name="He X."/>
            <person name="Zhang G.Q."/>
            <person name="Liu Z.J."/>
            <person name="Xu Q."/>
        </authorList>
    </citation>
    <scope>NUCLEOTIDE SEQUENCE [LARGE SCALE GENOMIC DNA]</scope>
    <source>
        <strain evidence="1">GZMU011</strain>
    </source>
</reference>
<dbReference type="PANTHER" id="PTHR14000:SF6">
    <property type="entry name" value="OS02G0631200 PROTEIN"/>
    <property type="match status" value="1"/>
</dbReference>
<accession>A0ABD0VS36</accession>
<name>A0ABD0VS36_DENTH</name>
<gene>
    <name evidence="1" type="ORF">M5K25_001923</name>
</gene>
<evidence type="ECO:0000313" key="2">
    <source>
        <dbReference type="Proteomes" id="UP001552299"/>
    </source>
</evidence>
<comment type="caution">
    <text evidence="1">The sequence shown here is derived from an EMBL/GenBank/DDBJ whole genome shotgun (WGS) entry which is preliminary data.</text>
</comment>
<keyword evidence="2" id="KW-1185">Reference proteome</keyword>
<dbReference type="EMBL" id="JANQDX010000002">
    <property type="protein sequence ID" value="KAL0927721.1"/>
    <property type="molecule type" value="Genomic_DNA"/>
</dbReference>
<proteinExistence type="predicted"/>
<dbReference type="AlphaFoldDB" id="A0ABD0VS36"/>
<dbReference type="InterPro" id="IPR009057">
    <property type="entry name" value="Homeodomain-like_sf"/>
</dbReference>
<dbReference type="Pfam" id="PF12579">
    <property type="entry name" value="DUF3755"/>
    <property type="match status" value="1"/>
</dbReference>
<evidence type="ECO:0000313" key="1">
    <source>
        <dbReference type="EMBL" id="KAL0927721.1"/>
    </source>
</evidence>
<dbReference type="PANTHER" id="PTHR14000">
    <property type="entry name" value="FINGER CCCH DOMAIN PROTEIN, PUTATIVE (DUF3755)-RELATED"/>
    <property type="match status" value="1"/>
</dbReference>
<dbReference type="SUPFAM" id="SSF46689">
    <property type="entry name" value="Homeodomain-like"/>
    <property type="match status" value="1"/>
</dbReference>